<dbReference type="GO" id="GO:0016740">
    <property type="term" value="F:transferase activity"/>
    <property type="evidence" value="ECO:0007669"/>
    <property type="project" value="UniProtKB-KW"/>
</dbReference>
<dbReference type="PROSITE" id="PS50405">
    <property type="entry name" value="GST_CTER"/>
    <property type="match status" value="1"/>
</dbReference>
<reference evidence="7" key="1">
    <citation type="submission" date="2016-03" db="EMBL/GenBank/DDBJ databases">
        <title>Complete genome sequence of Solimmundus cernigliae, representing a novel lineage of polycyclic aromatic hydrocarbon degraders within the Gammaproteobacteria.</title>
        <authorList>
            <person name="Singleton D.R."/>
            <person name="Dickey A.N."/>
            <person name="Scholl E.H."/>
            <person name="Wright F.A."/>
            <person name="Aitken M.D."/>
        </authorList>
    </citation>
    <scope>NUCLEOTIDE SEQUENCE [LARGE SCALE GENOMIC DNA]</scope>
    <source>
        <strain evidence="7">TR3.2</strain>
    </source>
</reference>
<evidence type="ECO:0000259" key="4">
    <source>
        <dbReference type="PROSITE" id="PS50404"/>
    </source>
</evidence>
<accession>A0A1B1YS28</accession>
<gene>
    <name evidence="6" type="ORF">PG2T_04560</name>
</gene>
<dbReference type="InterPro" id="IPR004046">
    <property type="entry name" value="GST_C"/>
</dbReference>
<feature type="domain" description="GST N-terminal" evidence="4">
    <location>
        <begin position="1"/>
        <end position="80"/>
    </location>
</feature>
<dbReference type="FunCoup" id="A0A1B1YS28">
    <property type="interactions" value="107"/>
</dbReference>
<keyword evidence="7" id="KW-1185">Reference proteome</keyword>
<dbReference type="OrthoDB" id="9803562at2"/>
<dbReference type="InterPro" id="IPR004045">
    <property type="entry name" value="Glutathione_S-Trfase_N"/>
</dbReference>
<name>A0A1B1YS28_9GAMM</name>
<dbReference type="EMBL" id="CP014671">
    <property type="protein sequence ID" value="ANX03535.1"/>
    <property type="molecule type" value="Genomic_DNA"/>
</dbReference>
<evidence type="ECO:0000313" key="6">
    <source>
        <dbReference type="EMBL" id="ANX03535.1"/>
    </source>
</evidence>
<evidence type="ECO:0000256" key="2">
    <source>
        <dbReference type="ARBA" id="ARBA00022679"/>
    </source>
</evidence>
<keyword evidence="2" id="KW-0808">Transferase</keyword>
<evidence type="ECO:0000259" key="5">
    <source>
        <dbReference type="PROSITE" id="PS50405"/>
    </source>
</evidence>
<dbReference type="InterPro" id="IPR040079">
    <property type="entry name" value="Glutathione_S-Trfase"/>
</dbReference>
<dbReference type="Proteomes" id="UP000092952">
    <property type="component" value="Chromosome"/>
</dbReference>
<dbReference type="AlphaFoldDB" id="A0A1B1YS28"/>
<evidence type="ECO:0000256" key="1">
    <source>
        <dbReference type="ARBA" id="ARBA00007409"/>
    </source>
</evidence>
<dbReference type="SFLD" id="SFLDS00019">
    <property type="entry name" value="Glutathione_Transferase_(cytos"/>
    <property type="match status" value="1"/>
</dbReference>
<dbReference type="PROSITE" id="PS50404">
    <property type="entry name" value="GST_NTER"/>
    <property type="match status" value="1"/>
</dbReference>
<dbReference type="STRING" id="1810504.PG2T_04560"/>
<dbReference type="Pfam" id="PF02798">
    <property type="entry name" value="GST_N"/>
    <property type="match status" value="1"/>
</dbReference>
<dbReference type="SFLD" id="SFLDG00358">
    <property type="entry name" value="Main_(cytGST)"/>
    <property type="match status" value="1"/>
</dbReference>
<dbReference type="InterPro" id="IPR036249">
    <property type="entry name" value="Thioredoxin-like_sf"/>
</dbReference>
<comment type="similarity">
    <text evidence="1 3">Belongs to the GST superfamily.</text>
</comment>
<sequence length="200" mass="22266">MQLYGYFRSGNTRKVRLCLAELGVHCELVTVDLAAGEQRSADYLRLNPNGVVPTLVDGELVLWESSAILLYLAEKYPHGQLLPQALDERARVYKWLVWQPATFNPPRQRLTAEMAKPEAARDAQAIAALRATVDRNLEILAEALGGNDYLLGRYTLADLVMLPHLAALRDAGLALPGTVHRYLDRLAARPAWQAIQNWPG</sequence>
<evidence type="ECO:0000313" key="7">
    <source>
        <dbReference type="Proteomes" id="UP000092952"/>
    </source>
</evidence>
<dbReference type="Gene3D" id="1.20.1050.10">
    <property type="match status" value="1"/>
</dbReference>
<dbReference type="InParanoid" id="A0A1B1YS28"/>
<dbReference type="SUPFAM" id="SSF52833">
    <property type="entry name" value="Thioredoxin-like"/>
    <property type="match status" value="1"/>
</dbReference>
<organism evidence="6 7">
    <name type="scientific">Immundisolibacter cernigliae</name>
    <dbReference type="NCBI Taxonomy" id="1810504"/>
    <lineage>
        <taxon>Bacteria</taxon>
        <taxon>Pseudomonadati</taxon>
        <taxon>Pseudomonadota</taxon>
        <taxon>Gammaproteobacteria</taxon>
        <taxon>Immundisolibacterales</taxon>
        <taxon>Immundisolibacteraceae</taxon>
        <taxon>Immundisolibacter</taxon>
    </lineage>
</organism>
<proteinExistence type="inferred from homology"/>
<dbReference type="PANTHER" id="PTHR44051:SF8">
    <property type="entry name" value="GLUTATHIONE S-TRANSFERASE GSTA"/>
    <property type="match status" value="1"/>
</dbReference>
<dbReference type="FunFam" id="3.40.30.10:FF:000039">
    <property type="entry name" value="Glutathione S-transferase domain"/>
    <property type="match status" value="1"/>
</dbReference>
<dbReference type="InterPro" id="IPR036282">
    <property type="entry name" value="Glutathione-S-Trfase_C_sf"/>
</dbReference>
<dbReference type="RefSeq" id="WP_068803032.1">
    <property type="nucleotide sequence ID" value="NZ_CP014671.1"/>
</dbReference>
<protein>
    <recommendedName>
        <fullName evidence="8">Glutathione S-transferase</fullName>
    </recommendedName>
</protein>
<dbReference type="KEGG" id="gbi:PG2T_04560"/>
<dbReference type="Gene3D" id="3.40.30.10">
    <property type="entry name" value="Glutaredoxin"/>
    <property type="match status" value="1"/>
</dbReference>
<dbReference type="InterPro" id="IPR010987">
    <property type="entry name" value="Glutathione-S-Trfase_C-like"/>
</dbReference>
<dbReference type="SFLD" id="SFLDG01150">
    <property type="entry name" value="Main.1:_Beta-like"/>
    <property type="match status" value="1"/>
</dbReference>
<dbReference type="SUPFAM" id="SSF47616">
    <property type="entry name" value="GST C-terminal domain-like"/>
    <property type="match status" value="1"/>
</dbReference>
<evidence type="ECO:0008006" key="8">
    <source>
        <dbReference type="Google" id="ProtNLM"/>
    </source>
</evidence>
<feature type="domain" description="GST C-terminal" evidence="5">
    <location>
        <begin position="85"/>
        <end position="200"/>
    </location>
</feature>
<dbReference type="PANTHER" id="PTHR44051">
    <property type="entry name" value="GLUTATHIONE S-TRANSFERASE-RELATED"/>
    <property type="match status" value="1"/>
</dbReference>
<evidence type="ECO:0000256" key="3">
    <source>
        <dbReference type="RuleBase" id="RU003494"/>
    </source>
</evidence>
<dbReference type="Pfam" id="PF00043">
    <property type="entry name" value="GST_C"/>
    <property type="match status" value="1"/>
</dbReference>